<sequence>MVTVIASNNAKHNLIYPINQYTISSSKAIKYYNAQESSKTQATDFFIEQVISQGRTLYFCYYTPKGEYIGPAHEHTHQLEAIKEWINRTVAEKGLTAFDYLAHEYIKQVLEMSLEDWVAREESRNETEESSEDR</sequence>
<accession>A0A8R1U306</accession>
<proteinExistence type="predicted"/>
<keyword evidence="2" id="KW-1185">Reference proteome</keyword>
<dbReference type="AlphaFoldDB" id="A0A2A6BV75"/>
<dbReference type="EnsemblMetazoa" id="PPA01247.1">
    <property type="protein sequence ID" value="PPA01247.1"/>
    <property type="gene ID" value="WBGene00090801"/>
</dbReference>
<dbReference type="Proteomes" id="UP000005239">
    <property type="component" value="Unassembled WGS sequence"/>
</dbReference>
<name>A0A2A6BV75_PRIPA</name>
<protein>
    <submittedName>
        <fullName evidence="1">Uncharacterized protein</fullName>
    </submittedName>
</protein>
<evidence type="ECO:0000313" key="2">
    <source>
        <dbReference type="Proteomes" id="UP000005239"/>
    </source>
</evidence>
<reference evidence="2" key="1">
    <citation type="journal article" date="2008" name="Nat. Genet.">
        <title>The Pristionchus pacificus genome provides a unique perspective on nematode lifestyle and parasitism.</title>
        <authorList>
            <person name="Dieterich C."/>
            <person name="Clifton S.W."/>
            <person name="Schuster L.N."/>
            <person name="Chinwalla A."/>
            <person name="Delehaunty K."/>
            <person name="Dinkelacker I."/>
            <person name="Fulton L."/>
            <person name="Fulton R."/>
            <person name="Godfrey J."/>
            <person name="Minx P."/>
            <person name="Mitreva M."/>
            <person name="Roeseler W."/>
            <person name="Tian H."/>
            <person name="Witte H."/>
            <person name="Yang S.P."/>
            <person name="Wilson R.K."/>
            <person name="Sommer R.J."/>
        </authorList>
    </citation>
    <scope>NUCLEOTIDE SEQUENCE [LARGE SCALE GENOMIC DNA]</scope>
    <source>
        <strain evidence="2">PS312</strain>
    </source>
</reference>
<organism evidence="1 2">
    <name type="scientific">Pristionchus pacificus</name>
    <name type="common">Parasitic nematode worm</name>
    <dbReference type="NCBI Taxonomy" id="54126"/>
    <lineage>
        <taxon>Eukaryota</taxon>
        <taxon>Metazoa</taxon>
        <taxon>Ecdysozoa</taxon>
        <taxon>Nematoda</taxon>
        <taxon>Chromadorea</taxon>
        <taxon>Rhabditida</taxon>
        <taxon>Rhabditina</taxon>
        <taxon>Diplogasteromorpha</taxon>
        <taxon>Diplogasteroidea</taxon>
        <taxon>Neodiplogasteridae</taxon>
        <taxon>Pristionchus</taxon>
    </lineage>
</organism>
<accession>A0A2A6BV75</accession>
<reference evidence="1" key="2">
    <citation type="submission" date="2022-06" db="UniProtKB">
        <authorList>
            <consortium name="EnsemblMetazoa"/>
        </authorList>
    </citation>
    <scope>IDENTIFICATION</scope>
    <source>
        <strain evidence="1">PS312</strain>
    </source>
</reference>
<gene>
    <name evidence="1" type="primary">WBGene00090801</name>
</gene>
<evidence type="ECO:0000313" key="1">
    <source>
        <dbReference type="EnsemblMetazoa" id="PPA01247.1"/>
    </source>
</evidence>